<evidence type="ECO:0000313" key="2">
    <source>
        <dbReference type="EMBL" id="ERJ07324.1"/>
    </source>
</evidence>
<organism evidence="2 3">
    <name type="scientific">Halorhabdus tiamatea SARL4B</name>
    <dbReference type="NCBI Taxonomy" id="1033806"/>
    <lineage>
        <taxon>Archaea</taxon>
        <taxon>Methanobacteriati</taxon>
        <taxon>Methanobacteriota</taxon>
        <taxon>Stenosarchaea group</taxon>
        <taxon>Halobacteria</taxon>
        <taxon>Halobacteriales</taxon>
        <taxon>Haloarculaceae</taxon>
        <taxon>Halorhabdus</taxon>
    </lineage>
</organism>
<dbReference type="InterPro" id="IPR006311">
    <property type="entry name" value="TAT_signal"/>
</dbReference>
<dbReference type="RefSeq" id="WP_021029379.1">
    <property type="nucleotide sequence ID" value="NZ_AFNT02000005.1"/>
</dbReference>
<gene>
    <name evidence="2" type="ORF">HLRTI_000682</name>
</gene>
<dbReference type="AlphaFoldDB" id="U2FGG3"/>
<dbReference type="PROSITE" id="PS51318">
    <property type="entry name" value="TAT"/>
    <property type="match status" value="1"/>
</dbReference>
<comment type="caution">
    <text evidence="2">The sequence shown here is derived from an EMBL/GenBank/DDBJ whole genome shotgun (WGS) entry which is preliminary data.</text>
</comment>
<reference evidence="2 3" key="1">
    <citation type="journal article" date="2011" name="J. Bacteriol.">
        <title>Genome sequence of Halorhabdus tiamatea, the first archaeon isolated from a deep-sea anoxic brine lake.</title>
        <authorList>
            <person name="Antunes A."/>
            <person name="Alam I."/>
            <person name="Bajic V.B."/>
            <person name="Stingl U."/>
        </authorList>
    </citation>
    <scope>NUCLEOTIDE SEQUENCE [LARGE SCALE GENOMIC DNA]</scope>
    <source>
        <strain evidence="2 3">SARL4B</strain>
    </source>
</reference>
<feature type="non-terminal residue" evidence="2">
    <location>
        <position position="60"/>
    </location>
</feature>
<evidence type="ECO:0000256" key="1">
    <source>
        <dbReference type="SAM" id="MobiDB-lite"/>
    </source>
</evidence>
<protein>
    <submittedName>
        <fullName evidence="2">Fibronectin type III domain protein</fullName>
    </submittedName>
</protein>
<feature type="compositionally biased region" description="Basic and acidic residues" evidence="1">
    <location>
        <begin position="1"/>
        <end position="17"/>
    </location>
</feature>
<sequence>MTHDDTHDNDASTHESDAVEDGNEVNERTTGQAEPVASMGRRDYLRGVAAAAAAAGLGTA</sequence>
<dbReference type="Proteomes" id="UP000003861">
    <property type="component" value="Unassembled WGS sequence"/>
</dbReference>
<evidence type="ECO:0000313" key="3">
    <source>
        <dbReference type="Proteomes" id="UP000003861"/>
    </source>
</evidence>
<proteinExistence type="predicted"/>
<reference evidence="2 3" key="2">
    <citation type="journal article" date="2013" name="PLoS ONE">
        <title>INDIGO - INtegrated Data Warehouse of MIcrobial GenOmes with Examples from the Red Sea Extremophiles.</title>
        <authorList>
            <person name="Alam I."/>
            <person name="Antunes A."/>
            <person name="Kamau A.A."/>
            <person name="Ba Alawi W."/>
            <person name="Kalkatawi M."/>
            <person name="Stingl U."/>
            <person name="Bajic V.B."/>
        </authorList>
    </citation>
    <scope>NUCLEOTIDE SEQUENCE [LARGE SCALE GENOMIC DNA]</scope>
    <source>
        <strain evidence="2 3">SARL4B</strain>
    </source>
</reference>
<name>U2FGG3_9EURY</name>
<accession>U2FGG3</accession>
<dbReference type="EMBL" id="AFNT02000005">
    <property type="protein sequence ID" value="ERJ07324.1"/>
    <property type="molecule type" value="Genomic_DNA"/>
</dbReference>
<feature type="region of interest" description="Disordered" evidence="1">
    <location>
        <begin position="1"/>
        <end position="41"/>
    </location>
</feature>